<dbReference type="EMBL" id="JAJNDB010000001">
    <property type="protein sequence ID" value="MCD2191877.1"/>
    <property type="molecule type" value="Genomic_DNA"/>
</dbReference>
<keyword evidence="2" id="KW-1185">Reference proteome</keyword>
<accession>A0ABS8P0U4</accession>
<comment type="caution">
    <text evidence="1">The sequence shown here is derived from an EMBL/GenBank/DDBJ whole genome shotgun (WGS) entry which is preliminary data.</text>
</comment>
<name>A0ABS8P0U4_9PSEU</name>
<dbReference type="RefSeq" id="WP_230729572.1">
    <property type="nucleotide sequence ID" value="NZ_JAJNDB010000001.1"/>
</dbReference>
<organism evidence="1 2">
    <name type="scientific">Actinomycetospora endophytica</name>
    <dbReference type="NCBI Taxonomy" id="2291215"/>
    <lineage>
        <taxon>Bacteria</taxon>
        <taxon>Bacillati</taxon>
        <taxon>Actinomycetota</taxon>
        <taxon>Actinomycetes</taxon>
        <taxon>Pseudonocardiales</taxon>
        <taxon>Pseudonocardiaceae</taxon>
        <taxon>Actinomycetospora</taxon>
    </lineage>
</organism>
<protein>
    <recommendedName>
        <fullName evidence="3">DUF2892 domain-containing protein</fullName>
    </recommendedName>
</protein>
<gene>
    <name evidence="1" type="ORF">LQ327_00545</name>
</gene>
<evidence type="ECO:0000313" key="1">
    <source>
        <dbReference type="EMBL" id="MCD2191877.1"/>
    </source>
</evidence>
<sequence length="54" mass="5527">MSRLRNVAVALLAVVAVAALGLATVSGWDNVRMVGLVAAAIVAIDLLSRDPGLR</sequence>
<dbReference type="Proteomes" id="UP001199469">
    <property type="component" value="Unassembled WGS sequence"/>
</dbReference>
<evidence type="ECO:0000313" key="2">
    <source>
        <dbReference type="Proteomes" id="UP001199469"/>
    </source>
</evidence>
<reference evidence="1 2" key="1">
    <citation type="submission" date="2021-11" db="EMBL/GenBank/DDBJ databases">
        <title>Draft genome sequence of Actinomycetospora sp. SF1 isolated from the rhizosphere soil.</title>
        <authorList>
            <person name="Duangmal K."/>
            <person name="Chantavorakit T."/>
        </authorList>
    </citation>
    <scope>NUCLEOTIDE SEQUENCE [LARGE SCALE GENOMIC DNA]</scope>
    <source>
        <strain evidence="1 2">TBRC 5722</strain>
    </source>
</reference>
<proteinExistence type="predicted"/>
<evidence type="ECO:0008006" key="3">
    <source>
        <dbReference type="Google" id="ProtNLM"/>
    </source>
</evidence>